<sequence>MIGANRYPKGSRIGTIVALMGLAMSAAANDAAPGPEDYRRAQGLAEHYRQLVQHYPGRMSWQPDSQGLFYRRSVAAGNGRPAGHEFMWVDAANLRQRPAFDHPRLARALSPLLATPVTATSLPLAQVDYSVAENALFIPQGRRLLRCDLDHYRCGVQADLSAPQAEKYARPGPRGQISPDGEWEALIENHNLILIARARGQRISLTRDGTAQEGYAQETLSWSPDSAKLALYRIRRAEKRRVHYVESAPADQVQPKYRSISYPKPGDALDIPQPVLVDIASRSITPIDPALFPQPFMLTSPAWRQDSRAFTFEYNQRGHQLYRVIEVDAETAKARPLIDETSETFIDYAELTGVATGSGKRFRRDLSDGKEIIWASERSGWQHLYLYDGVTGKVKNPITQGDWVVRAVHWVDEKQRVIYFSASGMTQDDDPYYMYGYKIGFDGGGLTRLSAETANHTLNFSPDGKFYVDTYSRYDLPPVTVLYRSADNRRLMEVNRADIGRLKMAGWRAPIPFRAAGRDGETAIWGLIYPPRYLKAANKYPVVESIYAGPHGSFVPKDFSFLPEPLTELGFAVAKIDGMGTNNRSRAFHDVAWRNLQDAGFPDRILWHRAAAQRLPWYDISRGVGIIGVSAGGQSALAALLFHPEFYKVAVADSGSHDNRMDKNWWNEQWMGWPLGPWYAAASNVDNAWRLQGRLLLMAGELDDNVDPSSTLQVADRLIKAGKEFDLFYVPGGGHGVSASVYGQRKALDFFVRHLAGRKTPDWNVPMKAPAAPGAVAH</sequence>
<proteinExistence type="predicted"/>
<protein>
    <submittedName>
        <fullName evidence="4">S9 family peptidase</fullName>
    </submittedName>
</protein>
<dbReference type="PANTHER" id="PTHR11731:SF118">
    <property type="entry name" value="BLR1971 PROTEIN"/>
    <property type="match status" value="1"/>
</dbReference>
<dbReference type="Gene3D" id="2.140.10.30">
    <property type="entry name" value="Dipeptidylpeptidase IV, N-terminal domain"/>
    <property type="match status" value="1"/>
</dbReference>
<gene>
    <name evidence="4" type="ORF">MFP26_11260</name>
</gene>
<dbReference type="Pfam" id="PF00326">
    <property type="entry name" value="Peptidase_S9"/>
    <property type="match status" value="1"/>
</dbReference>
<dbReference type="Pfam" id="PF00930">
    <property type="entry name" value="DPPIV_N"/>
    <property type="match status" value="1"/>
</dbReference>
<evidence type="ECO:0000259" key="2">
    <source>
        <dbReference type="Pfam" id="PF00326"/>
    </source>
</evidence>
<reference evidence="4 5" key="1">
    <citation type="submission" date="2022-02" db="EMBL/GenBank/DDBJ databases">
        <title>Description of Brenneria tiliae sp. nov. isolated from symptomatic Tilia x moltkei and Tilia x europaea trees in the UK.</title>
        <authorList>
            <person name="Kile H."/>
        </authorList>
    </citation>
    <scope>NUCLEOTIDE SEQUENCE [LARGE SCALE GENOMIC DNA]</scope>
    <source>
        <strain evidence="4 5">MC1SB4.1</strain>
    </source>
</reference>
<dbReference type="SUPFAM" id="SSF82171">
    <property type="entry name" value="DPP6 N-terminal domain-like"/>
    <property type="match status" value="1"/>
</dbReference>
<organism evidence="4 5">
    <name type="scientific">Brenneria tiliae</name>
    <dbReference type="NCBI Taxonomy" id="2914984"/>
    <lineage>
        <taxon>Bacteria</taxon>
        <taxon>Pseudomonadati</taxon>
        <taxon>Pseudomonadota</taxon>
        <taxon>Gammaproteobacteria</taxon>
        <taxon>Enterobacterales</taxon>
        <taxon>Pectobacteriaceae</taxon>
        <taxon>Brenneria</taxon>
    </lineage>
</organism>
<feature type="domain" description="Dipeptidylpeptidase IV N-terminal" evidence="3">
    <location>
        <begin position="176"/>
        <end position="478"/>
    </location>
</feature>
<dbReference type="InterPro" id="IPR050278">
    <property type="entry name" value="Serine_Prot_S9B/DPPIV"/>
</dbReference>
<feature type="chain" id="PRO_5047410612" evidence="1">
    <location>
        <begin position="29"/>
        <end position="778"/>
    </location>
</feature>
<evidence type="ECO:0000313" key="4">
    <source>
        <dbReference type="EMBL" id="MCL2893259.1"/>
    </source>
</evidence>
<dbReference type="Gene3D" id="3.40.50.1820">
    <property type="entry name" value="alpha/beta hydrolase"/>
    <property type="match status" value="1"/>
</dbReference>
<dbReference type="Proteomes" id="UP001203069">
    <property type="component" value="Unassembled WGS sequence"/>
</dbReference>
<keyword evidence="5" id="KW-1185">Reference proteome</keyword>
<dbReference type="EMBL" id="JAKPBZ010000111">
    <property type="protein sequence ID" value="MCL2893259.1"/>
    <property type="molecule type" value="Genomic_DNA"/>
</dbReference>
<evidence type="ECO:0000256" key="1">
    <source>
        <dbReference type="SAM" id="SignalP"/>
    </source>
</evidence>
<accession>A0ABT0MTS8</accession>
<dbReference type="PANTHER" id="PTHR11731">
    <property type="entry name" value="PROTEASE FAMILY S9B,C DIPEPTIDYL-PEPTIDASE IV-RELATED"/>
    <property type="match status" value="1"/>
</dbReference>
<keyword evidence="1" id="KW-0732">Signal</keyword>
<name>A0ABT0MTS8_9GAMM</name>
<dbReference type="InterPro" id="IPR029058">
    <property type="entry name" value="AB_hydrolase_fold"/>
</dbReference>
<dbReference type="RefSeq" id="WP_249244771.1">
    <property type="nucleotide sequence ID" value="NZ_JAKPBZ010000111.1"/>
</dbReference>
<dbReference type="InterPro" id="IPR001375">
    <property type="entry name" value="Peptidase_S9_cat"/>
</dbReference>
<dbReference type="SUPFAM" id="SSF53474">
    <property type="entry name" value="alpha/beta-Hydrolases"/>
    <property type="match status" value="1"/>
</dbReference>
<evidence type="ECO:0000313" key="5">
    <source>
        <dbReference type="Proteomes" id="UP001203069"/>
    </source>
</evidence>
<comment type="caution">
    <text evidence="4">The sequence shown here is derived from an EMBL/GenBank/DDBJ whole genome shotgun (WGS) entry which is preliminary data.</text>
</comment>
<feature type="signal peptide" evidence="1">
    <location>
        <begin position="1"/>
        <end position="28"/>
    </location>
</feature>
<feature type="domain" description="Peptidase S9 prolyl oligopeptidase catalytic" evidence="2">
    <location>
        <begin position="559"/>
        <end position="756"/>
    </location>
</feature>
<evidence type="ECO:0000259" key="3">
    <source>
        <dbReference type="Pfam" id="PF00930"/>
    </source>
</evidence>
<dbReference type="InterPro" id="IPR002469">
    <property type="entry name" value="Peptidase_S9B_N"/>
</dbReference>